<dbReference type="Gene3D" id="1.10.10.10">
    <property type="entry name" value="Winged helix-like DNA-binding domain superfamily/Winged helix DNA-binding domain"/>
    <property type="match status" value="1"/>
</dbReference>
<dbReference type="EMBL" id="LS974202">
    <property type="protein sequence ID" value="SSC12885.1"/>
    <property type="molecule type" value="Genomic_DNA"/>
</dbReference>
<dbReference type="GO" id="GO:0006355">
    <property type="term" value="P:regulation of DNA-templated transcription"/>
    <property type="evidence" value="ECO:0007669"/>
    <property type="project" value="InterPro"/>
</dbReference>
<evidence type="ECO:0000256" key="3">
    <source>
        <dbReference type="ARBA" id="ARBA00023015"/>
    </source>
</evidence>
<dbReference type="GO" id="GO:0000976">
    <property type="term" value="F:transcription cis-regulatory region binding"/>
    <property type="evidence" value="ECO:0007669"/>
    <property type="project" value="TreeGrafter"/>
</dbReference>
<dbReference type="SMART" id="SM00862">
    <property type="entry name" value="Trans_reg_C"/>
    <property type="match status" value="1"/>
</dbReference>
<dbReference type="InterPro" id="IPR011006">
    <property type="entry name" value="CheY-like_superfamily"/>
</dbReference>
<dbReference type="PANTHER" id="PTHR48111:SF1">
    <property type="entry name" value="TWO-COMPONENT RESPONSE REGULATOR ORR33"/>
    <property type="match status" value="1"/>
</dbReference>
<evidence type="ECO:0000256" key="7">
    <source>
        <dbReference type="PROSITE-ProRule" id="PRU01091"/>
    </source>
</evidence>
<keyword evidence="2" id="KW-0902">Two-component regulatory system</keyword>
<evidence type="ECO:0000256" key="6">
    <source>
        <dbReference type="PROSITE-ProRule" id="PRU00169"/>
    </source>
</evidence>
<dbReference type="Proteomes" id="UP000250796">
    <property type="component" value="Chromosome MESINF"/>
</dbReference>
<evidence type="ECO:0000256" key="5">
    <source>
        <dbReference type="ARBA" id="ARBA00023163"/>
    </source>
</evidence>
<feature type="domain" description="Response regulatory" evidence="8">
    <location>
        <begin position="2"/>
        <end position="117"/>
    </location>
</feature>
<dbReference type="RefSeq" id="WP_169699107.1">
    <property type="nucleotide sequence ID" value="NZ_LS974202.1"/>
</dbReference>
<dbReference type="GO" id="GO:0032993">
    <property type="term" value="C:protein-DNA complex"/>
    <property type="evidence" value="ECO:0007669"/>
    <property type="project" value="TreeGrafter"/>
</dbReference>
<dbReference type="KEGG" id="minf:MESINF_1441"/>
<sequence>MKLLIIEDERKLSDNISDFLKGEGYSVDAAFDGEEGLDLALERSYDCIILDILLPGMDGLSLCKFLREEIKSTVPILMLTALGELDNRIEGLNAGADDYLPKPFDLHELLARIKALLRRANLRGGERIACGELVLDSRKQTVFYGERPIELSAREFSILELFMRNPGTVFTREEITDKIWESGYEPRSNIVDVYIRYIRKKLEALMLDHIIETVQGRGYRLREKP</sequence>
<evidence type="ECO:0000256" key="2">
    <source>
        <dbReference type="ARBA" id="ARBA00023012"/>
    </source>
</evidence>
<dbReference type="AlphaFoldDB" id="A0A7Z7LF70"/>
<dbReference type="GO" id="GO:0005829">
    <property type="term" value="C:cytosol"/>
    <property type="evidence" value="ECO:0007669"/>
    <property type="project" value="TreeGrafter"/>
</dbReference>
<dbReference type="Gene3D" id="3.40.50.2300">
    <property type="match status" value="1"/>
</dbReference>
<evidence type="ECO:0000259" key="9">
    <source>
        <dbReference type="PROSITE" id="PS51755"/>
    </source>
</evidence>
<keyword evidence="4 7" id="KW-0238">DNA-binding</keyword>
<dbReference type="FunFam" id="1.10.10.10:FF:000005">
    <property type="entry name" value="Two-component system response regulator"/>
    <property type="match status" value="1"/>
</dbReference>
<evidence type="ECO:0000256" key="4">
    <source>
        <dbReference type="ARBA" id="ARBA00023125"/>
    </source>
</evidence>
<feature type="domain" description="OmpR/PhoB-type" evidence="9">
    <location>
        <begin position="125"/>
        <end position="223"/>
    </location>
</feature>
<keyword evidence="11" id="KW-1185">Reference proteome</keyword>
<evidence type="ECO:0000256" key="1">
    <source>
        <dbReference type="ARBA" id="ARBA00022553"/>
    </source>
</evidence>
<feature type="modified residue" description="4-aspartylphosphate" evidence="6">
    <location>
        <position position="51"/>
    </location>
</feature>
<evidence type="ECO:0000259" key="8">
    <source>
        <dbReference type="PROSITE" id="PS50110"/>
    </source>
</evidence>
<evidence type="ECO:0000313" key="11">
    <source>
        <dbReference type="Proteomes" id="UP000250796"/>
    </source>
</evidence>
<dbReference type="InterPro" id="IPR001789">
    <property type="entry name" value="Sig_transdc_resp-reg_receiver"/>
</dbReference>
<keyword evidence="5" id="KW-0804">Transcription</keyword>
<evidence type="ECO:0000313" key="10">
    <source>
        <dbReference type="EMBL" id="SSC12885.1"/>
    </source>
</evidence>
<dbReference type="PANTHER" id="PTHR48111">
    <property type="entry name" value="REGULATOR OF RPOS"/>
    <property type="match status" value="1"/>
</dbReference>
<organism evidence="10 11">
    <name type="scientific">Mesotoga infera</name>
    <dbReference type="NCBI Taxonomy" id="1236046"/>
    <lineage>
        <taxon>Bacteria</taxon>
        <taxon>Thermotogati</taxon>
        <taxon>Thermotogota</taxon>
        <taxon>Thermotogae</taxon>
        <taxon>Kosmotogales</taxon>
        <taxon>Kosmotogaceae</taxon>
        <taxon>Mesotoga</taxon>
    </lineage>
</organism>
<dbReference type="SUPFAM" id="SSF52172">
    <property type="entry name" value="CheY-like"/>
    <property type="match status" value="1"/>
</dbReference>
<protein>
    <submittedName>
        <fullName evidence="10">Transcriptional regulatory protein TcrA</fullName>
    </submittedName>
</protein>
<dbReference type="Pfam" id="PF00072">
    <property type="entry name" value="Response_reg"/>
    <property type="match status" value="1"/>
</dbReference>
<dbReference type="Gene3D" id="6.10.250.690">
    <property type="match status" value="1"/>
</dbReference>
<keyword evidence="1 6" id="KW-0597">Phosphoprotein</keyword>
<accession>A0A7Z7LF70</accession>
<gene>
    <name evidence="10" type="primary">tcrA</name>
    <name evidence="10" type="ORF">MESINF_1441</name>
</gene>
<dbReference type="SMART" id="SM00448">
    <property type="entry name" value="REC"/>
    <property type="match status" value="1"/>
</dbReference>
<dbReference type="PROSITE" id="PS51755">
    <property type="entry name" value="OMPR_PHOB"/>
    <property type="match status" value="1"/>
</dbReference>
<reference evidence="10 11" key="1">
    <citation type="submission" date="2017-01" db="EMBL/GenBank/DDBJ databases">
        <authorList>
            <person name="Erauso G."/>
        </authorList>
    </citation>
    <scope>NUCLEOTIDE SEQUENCE [LARGE SCALE GENOMIC DNA]</scope>
    <source>
        <strain evidence="10">MESINF1</strain>
    </source>
</reference>
<dbReference type="Pfam" id="PF00486">
    <property type="entry name" value="Trans_reg_C"/>
    <property type="match status" value="1"/>
</dbReference>
<dbReference type="GO" id="GO:0000156">
    <property type="term" value="F:phosphorelay response regulator activity"/>
    <property type="evidence" value="ECO:0007669"/>
    <property type="project" value="TreeGrafter"/>
</dbReference>
<dbReference type="InterPro" id="IPR039420">
    <property type="entry name" value="WalR-like"/>
</dbReference>
<keyword evidence="3" id="KW-0805">Transcription regulation</keyword>
<dbReference type="FunFam" id="3.40.50.2300:FF:000001">
    <property type="entry name" value="DNA-binding response regulator PhoB"/>
    <property type="match status" value="1"/>
</dbReference>
<dbReference type="InterPro" id="IPR036388">
    <property type="entry name" value="WH-like_DNA-bd_sf"/>
</dbReference>
<proteinExistence type="predicted"/>
<name>A0A7Z7LF70_9BACT</name>
<feature type="DNA-binding region" description="OmpR/PhoB-type" evidence="7">
    <location>
        <begin position="125"/>
        <end position="223"/>
    </location>
</feature>
<dbReference type="PROSITE" id="PS50110">
    <property type="entry name" value="RESPONSE_REGULATORY"/>
    <property type="match status" value="1"/>
</dbReference>
<dbReference type="CDD" id="cd00383">
    <property type="entry name" value="trans_reg_C"/>
    <property type="match status" value="1"/>
</dbReference>
<dbReference type="InterPro" id="IPR001867">
    <property type="entry name" value="OmpR/PhoB-type_DNA-bd"/>
</dbReference>